<dbReference type="InterPro" id="IPR017938">
    <property type="entry name" value="Riboflavin_synthase-like_b-brl"/>
</dbReference>
<feature type="domain" description="FAD-binding FR-type" evidence="1">
    <location>
        <begin position="2"/>
        <end position="133"/>
    </location>
</feature>
<dbReference type="InterPro" id="IPR017927">
    <property type="entry name" value="FAD-bd_FR_type"/>
</dbReference>
<protein>
    <submittedName>
        <fullName evidence="2">NADPH-dependent ferric siderophore reductase</fullName>
    </submittedName>
</protein>
<dbReference type="SUPFAM" id="SSF63380">
    <property type="entry name" value="Riboflavin synthase domain-like"/>
    <property type="match status" value="1"/>
</dbReference>
<dbReference type="InterPro" id="IPR039374">
    <property type="entry name" value="SIP_fam"/>
</dbReference>
<dbReference type="InterPro" id="IPR007037">
    <property type="entry name" value="SIP_rossman_dom"/>
</dbReference>
<proteinExistence type="predicted"/>
<evidence type="ECO:0000313" key="2">
    <source>
        <dbReference type="EMBL" id="MBA8927156.1"/>
    </source>
</evidence>
<sequence length="274" mass="30234">MKQFMLMRVTAVRRLTPHMARVTFGGLAEFEHLAPDQQAKLFFPRPGQGEPTVPQPPADGDIARWYQSYLAMPEAERPWMRSYSIRAHRPERHEIDIDFVLHGDTGPASAWASRAVPGDVLGLLGPAVSHYLEPSDEDWLLFLGDETALPAIGASLEALPAGTKTLAYIEVADSAEEQSFDTKADVTVHWVHRSTGRTLLDAARVAQLPEGTGFAWVAGEAAAVRALRRHLVDRGFDKKRIAFTGYWRAEVDQDAPPTAEDLADAQEALTLSQQ</sequence>
<organism evidence="2 3">
    <name type="scientific">Kutzneria viridogrisea</name>
    <dbReference type="NCBI Taxonomy" id="47990"/>
    <lineage>
        <taxon>Bacteria</taxon>
        <taxon>Bacillati</taxon>
        <taxon>Actinomycetota</taxon>
        <taxon>Actinomycetes</taxon>
        <taxon>Pseudonocardiales</taxon>
        <taxon>Pseudonocardiaceae</taxon>
        <taxon>Kutzneria</taxon>
    </lineage>
</organism>
<dbReference type="CDD" id="cd06193">
    <property type="entry name" value="siderophore_interacting"/>
    <property type="match status" value="1"/>
</dbReference>
<dbReference type="PANTHER" id="PTHR30157:SF0">
    <property type="entry name" value="NADPH-DEPENDENT FERRIC-CHELATE REDUCTASE"/>
    <property type="match status" value="1"/>
</dbReference>
<comment type="caution">
    <text evidence="2">The sequence shown here is derived from an EMBL/GenBank/DDBJ whole genome shotgun (WGS) entry which is preliminary data.</text>
</comment>
<dbReference type="Gene3D" id="2.40.30.10">
    <property type="entry name" value="Translation factors"/>
    <property type="match status" value="1"/>
</dbReference>
<dbReference type="InterPro" id="IPR013113">
    <property type="entry name" value="SIP_FAD-bd"/>
</dbReference>
<dbReference type="PROSITE" id="PS51384">
    <property type="entry name" value="FAD_FR"/>
    <property type="match status" value="1"/>
</dbReference>
<evidence type="ECO:0000313" key="3">
    <source>
        <dbReference type="Proteomes" id="UP000517916"/>
    </source>
</evidence>
<gene>
    <name evidence="2" type="ORF">BC739_004362</name>
</gene>
<dbReference type="Gene3D" id="3.40.50.80">
    <property type="entry name" value="Nucleotide-binding domain of ferredoxin-NADP reductase (FNR) module"/>
    <property type="match status" value="1"/>
</dbReference>
<evidence type="ECO:0000259" key="1">
    <source>
        <dbReference type="PROSITE" id="PS51384"/>
    </source>
</evidence>
<name>A0ABR6BKG8_9PSEU</name>
<keyword evidence="3" id="KW-1185">Reference proteome</keyword>
<dbReference type="InterPro" id="IPR039261">
    <property type="entry name" value="FNR_nucleotide-bd"/>
</dbReference>
<reference evidence="2 3" key="1">
    <citation type="submission" date="2020-08" db="EMBL/GenBank/DDBJ databases">
        <title>Genomic Encyclopedia of Archaeal and Bacterial Type Strains, Phase II (KMG-II): from individual species to whole genera.</title>
        <authorList>
            <person name="Goeker M."/>
        </authorList>
    </citation>
    <scope>NUCLEOTIDE SEQUENCE [LARGE SCALE GENOMIC DNA]</scope>
    <source>
        <strain evidence="2 3">DSM 43850</strain>
    </source>
</reference>
<dbReference type="Pfam" id="PF08021">
    <property type="entry name" value="FAD_binding_9"/>
    <property type="match status" value="1"/>
</dbReference>
<accession>A0ABR6BKG8</accession>
<dbReference type="Pfam" id="PF04954">
    <property type="entry name" value="SIP"/>
    <property type="match status" value="1"/>
</dbReference>
<dbReference type="Proteomes" id="UP000517916">
    <property type="component" value="Unassembled WGS sequence"/>
</dbReference>
<dbReference type="EMBL" id="JACJID010000003">
    <property type="protein sequence ID" value="MBA8927156.1"/>
    <property type="molecule type" value="Genomic_DNA"/>
</dbReference>
<dbReference type="RefSeq" id="WP_182838220.1">
    <property type="nucleotide sequence ID" value="NZ_BAAABQ010000057.1"/>
</dbReference>
<dbReference type="PANTHER" id="PTHR30157">
    <property type="entry name" value="FERRIC REDUCTASE, NADPH-DEPENDENT"/>
    <property type="match status" value="1"/>
</dbReference>